<protein>
    <submittedName>
        <fullName evidence="1">Uncharacterized protein</fullName>
    </submittedName>
</protein>
<dbReference type="RefSeq" id="WP_105355720.1">
    <property type="nucleotide sequence ID" value="NZ_PUIA01000051.1"/>
</dbReference>
<name>A0A2S8F7C5_9BACT</name>
<organism evidence="1 2">
    <name type="scientific">Blastopirellula marina</name>
    <dbReference type="NCBI Taxonomy" id="124"/>
    <lineage>
        <taxon>Bacteria</taxon>
        <taxon>Pseudomonadati</taxon>
        <taxon>Planctomycetota</taxon>
        <taxon>Planctomycetia</taxon>
        <taxon>Pirellulales</taxon>
        <taxon>Pirellulaceae</taxon>
        <taxon>Blastopirellula</taxon>
    </lineage>
</organism>
<dbReference type="Proteomes" id="UP000240009">
    <property type="component" value="Unassembled WGS sequence"/>
</dbReference>
<gene>
    <name evidence="1" type="ORF">C5Y96_16935</name>
</gene>
<dbReference type="OrthoDB" id="9821188at2"/>
<accession>A0A2S8F7C5</accession>
<sequence length="150" mass="17533">MKFVVLPNDDFTVEYHKAFEKIDLPTDDDEERFQDEISRIQEGIESALGSRWQVGEDFGVGSDFDDCYHVCGGIYNDTILSEEYVRTVIETLQKYDPNGVWTYHTSCEFPPAEGTDENWWFGEMFFRAGICYINGERFPKPRREQLGCRE</sequence>
<proteinExistence type="predicted"/>
<reference evidence="1 2" key="1">
    <citation type="submission" date="2018-02" db="EMBL/GenBank/DDBJ databases">
        <title>Comparative genomes isolates from brazilian mangrove.</title>
        <authorList>
            <person name="Araujo J.E."/>
            <person name="Taketani R.G."/>
            <person name="Silva M.C.P."/>
            <person name="Loureco M.V."/>
            <person name="Andreote F.D."/>
        </authorList>
    </citation>
    <scope>NUCLEOTIDE SEQUENCE [LARGE SCALE GENOMIC DNA]</scope>
    <source>
        <strain evidence="1 2">HEX-2 MGV</strain>
    </source>
</reference>
<dbReference type="AlphaFoldDB" id="A0A2S8F7C5"/>
<dbReference type="EMBL" id="PUIA01000051">
    <property type="protein sequence ID" value="PQO28059.1"/>
    <property type="molecule type" value="Genomic_DNA"/>
</dbReference>
<comment type="caution">
    <text evidence="1">The sequence shown here is derived from an EMBL/GenBank/DDBJ whole genome shotgun (WGS) entry which is preliminary data.</text>
</comment>
<evidence type="ECO:0000313" key="1">
    <source>
        <dbReference type="EMBL" id="PQO28059.1"/>
    </source>
</evidence>
<evidence type="ECO:0000313" key="2">
    <source>
        <dbReference type="Proteomes" id="UP000240009"/>
    </source>
</evidence>